<dbReference type="AlphaFoldDB" id="A0A4R6P4Y2"/>
<organism evidence="2 3">
    <name type="scientific">Idiomarina aquatica</name>
    <dbReference type="NCBI Taxonomy" id="1327752"/>
    <lineage>
        <taxon>Bacteria</taxon>
        <taxon>Pseudomonadati</taxon>
        <taxon>Pseudomonadota</taxon>
        <taxon>Gammaproteobacteria</taxon>
        <taxon>Alteromonadales</taxon>
        <taxon>Idiomarinaceae</taxon>
        <taxon>Idiomarina</taxon>
    </lineage>
</organism>
<protein>
    <submittedName>
        <fullName evidence="2">Uncharacterized protein</fullName>
    </submittedName>
</protein>
<sequence>MKNLTSVVLIVLAALFLLPNKSVAQEWDASGEGKVTYPSGRTEPLTFGFSYQKTYGTFVFKAGNAKMRTDEPPPNYILNVIVNDDGLLYIAEFADGFFESFELALGGHKVAIKPRREFDEDEPVKHLVVYIDDRSFLLDTTHPSLKFSFDEDGISEIDGNGLIRDLSSRR</sequence>
<dbReference type="OrthoDB" id="6240445at2"/>
<proteinExistence type="predicted"/>
<feature type="signal peptide" evidence="1">
    <location>
        <begin position="1"/>
        <end position="24"/>
    </location>
</feature>
<evidence type="ECO:0000256" key="1">
    <source>
        <dbReference type="SAM" id="SignalP"/>
    </source>
</evidence>
<accession>A0A4R6P4Y2</accession>
<keyword evidence="1" id="KW-0732">Signal</keyword>
<comment type="caution">
    <text evidence="2">The sequence shown here is derived from an EMBL/GenBank/DDBJ whole genome shotgun (WGS) entry which is preliminary data.</text>
</comment>
<evidence type="ECO:0000313" key="2">
    <source>
        <dbReference type="EMBL" id="TDP30999.1"/>
    </source>
</evidence>
<name>A0A4R6P4Y2_9GAMM</name>
<reference evidence="2 3" key="1">
    <citation type="submission" date="2019-03" db="EMBL/GenBank/DDBJ databases">
        <title>Freshwater and sediment microbial communities from various areas in North America, analyzing microbe dynamics in response to fracking.</title>
        <authorList>
            <person name="Lamendella R."/>
        </authorList>
    </citation>
    <scope>NUCLEOTIDE SEQUENCE [LARGE SCALE GENOMIC DNA]</scope>
    <source>
        <strain evidence="2 3">18_TX</strain>
    </source>
</reference>
<dbReference type="RefSeq" id="WP_133540248.1">
    <property type="nucleotide sequence ID" value="NZ_SNXI01000014.1"/>
</dbReference>
<gene>
    <name evidence="2" type="ORF">DEU29_11445</name>
</gene>
<dbReference type="EMBL" id="SNXI01000014">
    <property type="protein sequence ID" value="TDP30999.1"/>
    <property type="molecule type" value="Genomic_DNA"/>
</dbReference>
<dbReference type="Proteomes" id="UP000295531">
    <property type="component" value="Unassembled WGS sequence"/>
</dbReference>
<keyword evidence="3" id="KW-1185">Reference proteome</keyword>
<feature type="chain" id="PRO_5020531627" evidence="1">
    <location>
        <begin position="25"/>
        <end position="170"/>
    </location>
</feature>
<evidence type="ECO:0000313" key="3">
    <source>
        <dbReference type="Proteomes" id="UP000295531"/>
    </source>
</evidence>